<accession>G7CG37</accession>
<dbReference type="Proteomes" id="UP000004915">
    <property type="component" value="Unassembled WGS sequence"/>
</dbReference>
<comment type="caution">
    <text evidence="1">The sequence shown here is derived from an EMBL/GenBank/DDBJ whole genome shotgun (WGS) entry which is preliminary data.</text>
</comment>
<evidence type="ECO:0000313" key="2">
    <source>
        <dbReference type="Proteomes" id="UP000004915"/>
    </source>
</evidence>
<reference evidence="1 2" key="1">
    <citation type="submission" date="2011-11" db="EMBL/GenBank/DDBJ databases">
        <authorList>
            <consortium name="Tuberculosis Structural Genomics Consortium"/>
            <person name="Ioerger T.R."/>
        </authorList>
    </citation>
    <scope>NUCLEOTIDE SEQUENCE [LARGE SCALE GENOMIC DNA]</scope>
    <source>
        <strain evidence="2">ATCC 19527 / DSM 44167 / CIP 105390 / JCM 6362 / NCTC 10409 / 316</strain>
    </source>
</reference>
<evidence type="ECO:0000313" key="1">
    <source>
        <dbReference type="EMBL" id="EHI13466.1"/>
    </source>
</evidence>
<sequence>MLVLAHQYVRADLRAATDQALRLERGERFANGVTGDEEIRRQLLLDGSPSG</sequence>
<proteinExistence type="predicted"/>
<gene>
    <name evidence="1" type="ORF">KEK_09817</name>
</gene>
<dbReference type="EMBL" id="AGVE01000042">
    <property type="protein sequence ID" value="EHI13466.1"/>
    <property type="molecule type" value="Genomic_DNA"/>
</dbReference>
<protein>
    <submittedName>
        <fullName evidence="1">Uncharacterized protein</fullName>
    </submittedName>
</protein>
<name>G7CG37_MYCT3</name>
<dbReference type="AlphaFoldDB" id="G7CG37"/>
<organism evidence="1 2">
    <name type="scientific">Mycolicibacterium thermoresistibile (strain ATCC 19527 / DSM 44167 / CIP 105390 / JCM 6362 / NCTC 10409 / 316)</name>
    <name type="common">Mycobacterium thermoresistibile</name>
    <dbReference type="NCBI Taxonomy" id="1078020"/>
    <lineage>
        <taxon>Bacteria</taxon>
        <taxon>Bacillati</taxon>
        <taxon>Actinomycetota</taxon>
        <taxon>Actinomycetes</taxon>
        <taxon>Mycobacteriales</taxon>
        <taxon>Mycobacteriaceae</taxon>
        <taxon>Mycolicibacterium</taxon>
    </lineage>
</organism>
<keyword evidence="2" id="KW-1185">Reference proteome</keyword>